<dbReference type="RefSeq" id="WP_245749106.1">
    <property type="nucleotide sequence ID" value="NZ_FORA01000001.1"/>
</dbReference>
<dbReference type="EMBL" id="FORA01000001">
    <property type="protein sequence ID" value="SFI36851.1"/>
    <property type="molecule type" value="Genomic_DNA"/>
</dbReference>
<sequence length="96" mass="10474">MELFRLQLRTAQMLVEAQSVMSMRMLGMAGVLRPDADENMRMVTEKQTAFAQSGLAAIGALMAGKTPAQVYGMALTPIGRTTRANSKRLTRRKTAA</sequence>
<dbReference type="Proteomes" id="UP000199110">
    <property type="component" value="Unassembled WGS sequence"/>
</dbReference>
<keyword evidence="2" id="KW-1185">Reference proteome</keyword>
<dbReference type="STRING" id="390807.SAMN04488095_0653"/>
<evidence type="ECO:0008006" key="3">
    <source>
        <dbReference type="Google" id="ProtNLM"/>
    </source>
</evidence>
<organism evidence="1 2">
    <name type="scientific">Jannaschia pohangensis</name>
    <dbReference type="NCBI Taxonomy" id="390807"/>
    <lineage>
        <taxon>Bacteria</taxon>
        <taxon>Pseudomonadati</taxon>
        <taxon>Pseudomonadota</taxon>
        <taxon>Alphaproteobacteria</taxon>
        <taxon>Rhodobacterales</taxon>
        <taxon>Roseobacteraceae</taxon>
        <taxon>Jannaschia</taxon>
    </lineage>
</organism>
<name>A0A1I3HME2_9RHOB</name>
<accession>A0A1I3HME2</accession>
<protein>
    <recommendedName>
        <fullName evidence="3">Phasin protein</fullName>
    </recommendedName>
</protein>
<gene>
    <name evidence="1" type="ORF">SAMN04488095_0653</name>
</gene>
<dbReference type="AlphaFoldDB" id="A0A1I3HME2"/>
<reference evidence="1 2" key="1">
    <citation type="submission" date="2016-10" db="EMBL/GenBank/DDBJ databases">
        <authorList>
            <person name="de Groot N.N."/>
        </authorList>
    </citation>
    <scope>NUCLEOTIDE SEQUENCE [LARGE SCALE GENOMIC DNA]</scope>
    <source>
        <strain evidence="1 2">DSM 19073</strain>
    </source>
</reference>
<proteinExistence type="predicted"/>
<evidence type="ECO:0000313" key="2">
    <source>
        <dbReference type="Proteomes" id="UP000199110"/>
    </source>
</evidence>
<evidence type="ECO:0000313" key="1">
    <source>
        <dbReference type="EMBL" id="SFI36851.1"/>
    </source>
</evidence>